<keyword evidence="1" id="KW-0175">Coiled coil</keyword>
<dbReference type="Gene3D" id="1.20.5.340">
    <property type="match status" value="1"/>
</dbReference>
<comment type="caution">
    <text evidence="2">The sequence shown here is derived from an EMBL/GenBank/DDBJ whole genome shotgun (WGS) entry which is preliminary data.</text>
</comment>
<keyword evidence="3" id="KW-1185">Reference proteome</keyword>
<dbReference type="SUPFAM" id="SSF57997">
    <property type="entry name" value="Tropomyosin"/>
    <property type="match status" value="1"/>
</dbReference>
<sequence length="84" mass="9767">MLNNNYFFLRILHDQTDRCLCEARGQIIKAETELANLESRMSTTHRETAVYEKEIAKLQGDIQVMKAQLSKIDKEKDDLLVNII</sequence>
<reference evidence="2" key="1">
    <citation type="journal article" date="2023" name="Insect Mol. Biol.">
        <title>Genome sequencing provides insights into the evolution of gene families encoding plant cell wall-degrading enzymes in longhorned beetles.</title>
        <authorList>
            <person name="Shin N.R."/>
            <person name="Okamura Y."/>
            <person name="Kirsch R."/>
            <person name="Pauchet Y."/>
        </authorList>
    </citation>
    <scope>NUCLEOTIDE SEQUENCE</scope>
    <source>
        <strain evidence="2">RBIC_L_NR</strain>
    </source>
</reference>
<evidence type="ECO:0000313" key="3">
    <source>
        <dbReference type="Proteomes" id="UP001162156"/>
    </source>
</evidence>
<accession>A0AAV8ZKA0</accession>
<evidence type="ECO:0000313" key="2">
    <source>
        <dbReference type="EMBL" id="KAJ8963923.1"/>
    </source>
</evidence>
<name>A0AAV8ZKA0_9CUCU</name>
<organism evidence="2 3">
    <name type="scientific">Rhamnusium bicolor</name>
    <dbReference type="NCBI Taxonomy" id="1586634"/>
    <lineage>
        <taxon>Eukaryota</taxon>
        <taxon>Metazoa</taxon>
        <taxon>Ecdysozoa</taxon>
        <taxon>Arthropoda</taxon>
        <taxon>Hexapoda</taxon>
        <taxon>Insecta</taxon>
        <taxon>Pterygota</taxon>
        <taxon>Neoptera</taxon>
        <taxon>Endopterygota</taxon>
        <taxon>Coleoptera</taxon>
        <taxon>Polyphaga</taxon>
        <taxon>Cucujiformia</taxon>
        <taxon>Chrysomeloidea</taxon>
        <taxon>Cerambycidae</taxon>
        <taxon>Lepturinae</taxon>
        <taxon>Rhagiini</taxon>
        <taxon>Rhamnusium</taxon>
    </lineage>
</organism>
<feature type="coiled-coil region" evidence="1">
    <location>
        <begin position="27"/>
        <end position="75"/>
    </location>
</feature>
<gene>
    <name evidence="2" type="ORF">NQ314_005251</name>
</gene>
<dbReference type="Proteomes" id="UP001162156">
    <property type="component" value="Unassembled WGS sequence"/>
</dbReference>
<dbReference type="AlphaFoldDB" id="A0AAV8ZKA0"/>
<protein>
    <submittedName>
        <fullName evidence="2">Uncharacterized protein</fullName>
    </submittedName>
</protein>
<evidence type="ECO:0000256" key="1">
    <source>
        <dbReference type="SAM" id="Coils"/>
    </source>
</evidence>
<dbReference type="EMBL" id="JANEYF010001459">
    <property type="protein sequence ID" value="KAJ8963923.1"/>
    <property type="molecule type" value="Genomic_DNA"/>
</dbReference>
<proteinExistence type="predicted"/>